<organism evidence="2 3">
    <name type="scientific">Anas platyrhynchos</name>
    <name type="common">Mallard</name>
    <name type="synonym">Anas boschas</name>
    <dbReference type="NCBI Taxonomy" id="8839"/>
    <lineage>
        <taxon>Eukaryota</taxon>
        <taxon>Metazoa</taxon>
        <taxon>Chordata</taxon>
        <taxon>Craniata</taxon>
        <taxon>Vertebrata</taxon>
        <taxon>Euteleostomi</taxon>
        <taxon>Archelosauria</taxon>
        <taxon>Archosauria</taxon>
        <taxon>Dinosauria</taxon>
        <taxon>Saurischia</taxon>
        <taxon>Theropoda</taxon>
        <taxon>Coelurosauria</taxon>
        <taxon>Aves</taxon>
        <taxon>Neognathae</taxon>
        <taxon>Galloanserae</taxon>
        <taxon>Anseriformes</taxon>
        <taxon>Anatidae</taxon>
        <taxon>Anatinae</taxon>
        <taxon>Anas</taxon>
    </lineage>
</organism>
<gene>
    <name evidence="2" type="ORF">Anapl_09294</name>
</gene>
<dbReference type="InterPro" id="IPR011993">
    <property type="entry name" value="PH-like_dom_sf"/>
</dbReference>
<feature type="domain" description="ARHGAP20 PH" evidence="1">
    <location>
        <begin position="1"/>
        <end position="68"/>
    </location>
</feature>
<reference evidence="3" key="1">
    <citation type="journal article" date="2013" name="Nat. Genet.">
        <title>The duck genome and transcriptome provide insight into an avian influenza virus reservoir species.</title>
        <authorList>
            <person name="Huang Y."/>
            <person name="Li Y."/>
            <person name="Burt D.W."/>
            <person name="Chen H."/>
            <person name="Zhang Y."/>
            <person name="Qian W."/>
            <person name="Kim H."/>
            <person name="Gan S."/>
            <person name="Zhao Y."/>
            <person name="Li J."/>
            <person name="Yi K."/>
            <person name="Feng H."/>
            <person name="Zhu P."/>
            <person name="Li B."/>
            <person name="Liu Q."/>
            <person name="Fairley S."/>
            <person name="Magor K.E."/>
            <person name="Du Z."/>
            <person name="Hu X."/>
            <person name="Goodman L."/>
            <person name="Tafer H."/>
            <person name="Vignal A."/>
            <person name="Lee T."/>
            <person name="Kim K.W."/>
            <person name="Sheng Z."/>
            <person name="An Y."/>
            <person name="Searle S."/>
            <person name="Herrero J."/>
            <person name="Groenen M.A."/>
            <person name="Crooijmans R.P."/>
            <person name="Faraut T."/>
            <person name="Cai Q."/>
            <person name="Webster R.G."/>
            <person name="Aldridge J.R."/>
            <person name="Warren W.C."/>
            <person name="Bartschat S."/>
            <person name="Kehr S."/>
            <person name="Marz M."/>
            <person name="Stadler P.F."/>
            <person name="Smith J."/>
            <person name="Kraus R.H."/>
            <person name="Zhao Y."/>
            <person name="Ren L."/>
            <person name="Fei J."/>
            <person name="Morisson M."/>
            <person name="Kaiser P."/>
            <person name="Griffin D.K."/>
            <person name="Rao M."/>
            <person name="Pitel F."/>
            <person name="Wang J."/>
            <person name="Li N."/>
        </authorList>
    </citation>
    <scope>NUCLEOTIDE SEQUENCE [LARGE SCALE GENOMIC DNA]</scope>
</reference>
<dbReference type="PANTHER" id="PTHR23179:SF36">
    <property type="entry name" value="RHO-GAP DOMAIN-CONTAINING PROTEIN"/>
    <property type="match status" value="1"/>
</dbReference>
<dbReference type="InterPro" id="IPR047887">
    <property type="entry name" value="ARHGAP20_PH"/>
</dbReference>
<protein>
    <submittedName>
        <fullName evidence="2">Rho GTPase-activating protein 20</fullName>
    </submittedName>
</protein>
<evidence type="ECO:0000313" key="2">
    <source>
        <dbReference type="EMBL" id="EOB00308.1"/>
    </source>
</evidence>
<dbReference type="SUPFAM" id="SSF50729">
    <property type="entry name" value="PH domain-like"/>
    <property type="match status" value="1"/>
</dbReference>
<dbReference type="Pfam" id="PF22286">
    <property type="entry name" value="RHG20_PH"/>
    <property type="match status" value="1"/>
</dbReference>
<evidence type="ECO:0000259" key="1">
    <source>
        <dbReference type="Pfam" id="PF22286"/>
    </source>
</evidence>
<dbReference type="AlphaFoldDB" id="R0LIX6"/>
<sequence>MLIIAKSKSSASLKLKKQVHLSEVWTGTCLSEVTEKKMSPENSFVIGWPIINYVVTFSSADVKERWLSALLWHISEIKQNEYLKNLTLQIFVLDADSCSSVSKTTAAVAATA</sequence>
<keyword evidence="3" id="KW-1185">Reference proteome</keyword>
<proteinExistence type="predicted"/>
<dbReference type="Proteomes" id="UP000296049">
    <property type="component" value="Unassembled WGS sequence"/>
</dbReference>
<accession>R0LIX6</accession>
<dbReference type="GO" id="GO:0005096">
    <property type="term" value="F:GTPase activator activity"/>
    <property type="evidence" value="ECO:0007669"/>
    <property type="project" value="TreeGrafter"/>
</dbReference>
<dbReference type="PANTHER" id="PTHR23179">
    <property type="entry name" value="T-CELL ACTIVATION RHO GTPASE ACTIVATING PROTEIN-RELATED"/>
    <property type="match status" value="1"/>
</dbReference>
<evidence type="ECO:0000313" key="3">
    <source>
        <dbReference type="Proteomes" id="UP000296049"/>
    </source>
</evidence>
<feature type="non-terminal residue" evidence="2">
    <location>
        <position position="112"/>
    </location>
</feature>
<dbReference type="Gene3D" id="2.30.29.30">
    <property type="entry name" value="Pleckstrin-homology domain (PH domain)/Phosphotyrosine-binding domain (PTB)"/>
    <property type="match status" value="1"/>
</dbReference>
<dbReference type="EMBL" id="KB743210">
    <property type="protein sequence ID" value="EOB00308.1"/>
    <property type="molecule type" value="Genomic_DNA"/>
</dbReference>
<name>R0LIX6_ANAPL</name>